<dbReference type="AlphaFoldDB" id="B0E2J8"/>
<dbReference type="EMBL" id="DS547183">
    <property type="protein sequence ID" value="EDQ98937.1"/>
    <property type="molecule type" value="Genomic_DNA"/>
</dbReference>
<dbReference type="GeneID" id="6086072"/>
<accession>B0E2J8</accession>
<feature type="region of interest" description="Disordered" evidence="1">
    <location>
        <begin position="273"/>
        <end position="292"/>
    </location>
</feature>
<feature type="compositionally biased region" description="Basic residues" evidence="1">
    <location>
        <begin position="102"/>
        <end position="111"/>
    </location>
</feature>
<evidence type="ECO:0000313" key="3">
    <source>
        <dbReference type="Proteomes" id="UP000001194"/>
    </source>
</evidence>
<evidence type="ECO:0000256" key="1">
    <source>
        <dbReference type="SAM" id="MobiDB-lite"/>
    </source>
</evidence>
<dbReference type="HOGENOM" id="CLU_049917_0_0_1"/>
<keyword evidence="3" id="KW-1185">Reference proteome</keyword>
<proteinExistence type="predicted"/>
<feature type="compositionally biased region" description="Polar residues" evidence="1">
    <location>
        <begin position="25"/>
        <end position="44"/>
    </location>
</feature>
<feature type="compositionally biased region" description="Low complexity" evidence="1">
    <location>
        <begin position="183"/>
        <end position="210"/>
    </location>
</feature>
<sequence length="445" mass="49560">MLIQRAPEQLPVIYGQHVPCNAHPHQQATMATNTRSQRPTNHSGISCDPPVSSSKPPSKHKRTTSSAAENPKTKQQKYDEDEVKGTGKEQGRKGKKEEKKAPKGKKNRKTSAMRAEEDAKAGSPLKLTRAEQELEASSISVAPPKRVCPAAAPPIPAMCTLPSVRDRDTNDDNSDIDNKSDNNDINNNSDIDMDNNSHNTNSSSSNGDNGNMDDEDNSDHDNDGHDSNGDSTKNDEDEDRDQHNSPKKTSGHHDDEDHIRDRICDRETACDQDDKFNNLSGELDSMDSNPGTLTRQKDCLKTFLMKIEHLNKMSSIFVASKIICVVTVGYSNASHQTTFWLSSLELQTAPPGESAYVHNPAMAPNTTPTKREKICTMRVAGRIMKRYGGKENYYKVGHSTGRPRKLTPRDMRIACRHLSNQTAHDTSDLQREYFVEVDWWLPLLS</sequence>
<dbReference type="RefSeq" id="XP_001890418.1">
    <property type="nucleotide sequence ID" value="XM_001890383.1"/>
</dbReference>
<dbReference type="OrthoDB" id="3226274at2759"/>
<feature type="region of interest" description="Disordered" evidence="1">
    <location>
        <begin position="25"/>
        <end position="259"/>
    </location>
</feature>
<organism evidence="3">
    <name type="scientific">Laccaria bicolor (strain S238N-H82 / ATCC MYA-4686)</name>
    <name type="common">Bicoloured deceiver</name>
    <name type="synonym">Laccaria laccata var. bicolor</name>
    <dbReference type="NCBI Taxonomy" id="486041"/>
    <lineage>
        <taxon>Eukaryota</taxon>
        <taxon>Fungi</taxon>
        <taxon>Dikarya</taxon>
        <taxon>Basidiomycota</taxon>
        <taxon>Agaricomycotina</taxon>
        <taxon>Agaricomycetes</taxon>
        <taxon>Agaricomycetidae</taxon>
        <taxon>Agaricales</taxon>
        <taxon>Agaricineae</taxon>
        <taxon>Hydnangiaceae</taxon>
        <taxon>Laccaria</taxon>
    </lineage>
</organism>
<name>B0E2J8_LACBS</name>
<evidence type="ECO:0000313" key="2">
    <source>
        <dbReference type="EMBL" id="EDQ98937.1"/>
    </source>
</evidence>
<dbReference type="KEGG" id="lbc:LACBIDRAFT_335528"/>
<dbReference type="Proteomes" id="UP000001194">
    <property type="component" value="Unassembled WGS sequence"/>
</dbReference>
<protein>
    <submittedName>
        <fullName evidence="2">Predicted protein</fullName>
    </submittedName>
</protein>
<feature type="compositionally biased region" description="Basic and acidic residues" evidence="1">
    <location>
        <begin position="83"/>
        <end position="101"/>
    </location>
</feature>
<feature type="compositionally biased region" description="Basic and acidic residues" evidence="1">
    <location>
        <begin position="219"/>
        <end position="244"/>
    </location>
</feature>
<gene>
    <name evidence="2" type="ORF">LACBIDRAFT_335528</name>
</gene>
<feature type="compositionally biased region" description="Basic and acidic residues" evidence="1">
    <location>
        <begin position="164"/>
        <end position="182"/>
    </location>
</feature>
<reference evidence="2 3" key="1">
    <citation type="journal article" date="2008" name="Nature">
        <title>The genome of Laccaria bicolor provides insights into mycorrhizal symbiosis.</title>
        <authorList>
            <person name="Martin F."/>
            <person name="Aerts A."/>
            <person name="Ahren D."/>
            <person name="Brun A."/>
            <person name="Danchin E.G.J."/>
            <person name="Duchaussoy F."/>
            <person name="Gibon J."/>
            <person name="Kohler A."/>
            <person name="Lindquist E."/>
            <person name="Pereda V."/>
            <person name="Salamov A."/>
            <person name="Shapiro H.J."/>
            <person name="Wuyts J."/>
            <person name="Blaudez D."/>
            <person name="Buee M."/>
            <person name="Brokstein P."/>
            <person name="Canbaeck B."/>
            <person name="Cohen D."/>
            <person name="Courty P.E."/>
            <person name="Coutinho P.M."/>
            <person name="Delaruelle C."/>
            <person name="Detter J.C."/>
            <person name="Deveau A."/>
            <person name="DiFazio S."/>
            <person name="Duplessis S."/>
            <person name="Fraissinet-Tachet L."/>
            <person name="Lucic E."/>
            <person name="Frey-Klett P."/>
            <person name="Fourrey C."/>
            <person name="Feussner I."/>
            <person name="Gay G."/>
            <person name="Grimwood J."/>
            <person name="Hoegger P.J."/>
            <person name="Jain P."/>
            <person name="Kilaru S."/>
            <person name="Labbe J."/>
            <person name="Lin Y.C."/>
            <person name="Legue V."/>
            <person name="Le Tacon F."/>
            <person name="Marmeisse R."/>
            <person name="Melayah D."/>
            <person name="Montanini B."/>
            <person name="Muratet M."/>
            <person name="Nehls U."/>
            <person name="Niculita-Hirzel H."/>
            <person name="Oudot-Le Secq M.P."/>
            <person name="Peter M."/>
            <person name="Quesneville H."/>
            <person name="Rajashekar B."/>
            <person name="Reich M."/>
            <person name="Rouhier N."/>
            <person name="Schmutz J."/>
            <person name="Yin T."/>
            <person name="Chalot M."/>
            <person name="Henrissat B."/>
            <person name="Kuees U."/>
            <person name="Lucas S."/>
            <person name="Van de Peer Y."/>
            <person name="Podila G.K."/>
            <person name="Polle A."/>
            <person name="Pukkila P.J."/>
            <person name="Richardson P.M."/>
            <person name="Rouze P."/>
            <person name="Sanders I.R."/>
            <person name="Stajich J.E."/>
            <person name="Tunlid A."/>
            <person name="Tuskan G."/>
            <person name="Grigoriev I.V."/>
        </authorList>
    </citation>
    <scope>NUCLEOTIDE SEQUENCE [LARGE SCALE GENOMIC DNA]</scope>
    <source>
        <strain evidence="3">S238N-H82 / ATCC MYA-4686</strain>
    </source>
</reference>
<dbReference type="InParanoid" id="B0E2J8"/>